<reference evidence="2" key="1">
    <citation type="submission" date="2016-08" db="EMBL/GenBank/DDBJ databases">
        <title>Complete genome sequence of the organohalide-respiring Epsilonproteobacterium Sulfurospirillum halorespirans.</title>
        <authorList>
            <person name="Goris T."/>
            <person name="Zimmermann J."/>
            <person name="Schenz B."/>
            <person name="Lemos M."/>
            <person name="Hackermueller J."/>
            <person name="Diekert G."/>
        </authorList>
    </citation>
    <scope>NUCLEOTIDE SEQUENCE [LARGE SCALE GENOMIC DNA]</scope>
    <source>
        <strain>DSM 13726</strain>
        <strain evidence="2">PCE-M2</strain>
    </source>
</reference>
<protein>
    <submittedName>
        <fullName evidence="1">Uncharacterized protein</fullName>
    </submittedName>
</protein>
<dbReference type="EMBL" id="CP017111">
    <property type="protein sequence ID" value="AOO64168.1"/>
    <property type="molecule type" value="Genomic_DNA"/>
</dbReference>
<dbReference type="RefSeq" id="WP_069477128.1">
    <property type="nucleotide sequence ID" value="NZ_CP017111.1"/>
</dbReference>
<dbReference type="KEGG" id="shal:SHALO_0371"/>
<dbReference type="AlphaFoldDB" id="A0A1D7TGM3"/>
<keyword evidence="2" id="KW-1185">Reference proteome</keyword>
<evidence type="ECO:0000313" key="2">
    <source>
        <dbReference type="Proteomes" id="UP000094609"/>
    </source>
</evidence>
<gene>
    <name evidence="1" type="ORF">SHALO_0371</name>
</gene>
<dbReference type="Proteomes" id="UP000094609">
    <property type="component" value="Chromosome"/>
</dbReference>
<accession>A0A1D7TGM3</accession>
<sequence length="289" mass="33993">MIKSIVLSLIFVSFNYIIKEIYENAKIIAQETQLSFSLKDGKTGEVFIENTGKFNFEITKITIGNYKSECIYFTKRNIEDVNNYLNKETKEAINVDAFKKVLELESLVISKGEKIVRQLFSKPTINGSFCSYDIPITIEFKSTSFWANLYLNFLKLLDLINPKQEIYIRFDGCEFNQIGKKIYENRSENIKQIQNKLMQCFEKYSNFNAKKIAIEDQSEKYKEIQKNRLELISNDELMKLSEKLLKMSKEELGSRKMSYCYEYMIVFQEMKNRVLTHKNADVALNFCMN</sequence>
<proteinExistence type="predicted"/>
<name>A0A1D7TGM3_9BACT</name>
<organism evidence="1 2">
    <name type="scientific">Sulfurospirillum halorespirans DSM 13726</name>
    <dbReference type="NCBI Taxonomy" id="1193502"/>
    <lineage>
        <taxon>Bacteria</taxon>
        <taxon>Pseudomonadati</taxon>
        <taxon>Campylobacterota</taxon>
        <taxon>Epsilonproteobacteria</taxon>
        <taxon>Campylobacterales</taxon>
        <taxon>Sulfurospirillaceae</taxon>
        <taxon>Sulfurospirillum</taxon>
    </lineage>
</organism>
<dbReference type="STRING" id="1193502.SHALO_0371"/>
<evidence type="ECO:0000313" key="1">
    <source>
        <dbReference type="EMBL" id="AOO64168.1"/>
    </source>
</evidence>